<dbReference type="AlphaFoldDB" id="A0A2J5HM15"/>
<dbReference type="InterPro" id="IPR050121">
    <property type="entry name" value="Cytochrome_P450_monoxygenase"/>
</dbReference>
<evidence type="ECO:0000256" key="6">
    <source>
        <dbReference type="ARBA" id="ARBA00023004"/>
    </source>
</evidence>
<dbReference type="Proteomes" id="UP000235023">
    <property type="component" value="Unassembled WGS sequence"/>
</dbReference>
<dbReference type="Pfam" id="PF00067">
    <property type="entry name" value="p450"/>
    <property type="match status" value="1"/>
</dbReference>
<keyword evidence="4 8" id="KW-0479">Metal-binding</keyword>
<dbReference type="CDD" id="cd11058">
    <property type="entry name" value="CYP60B-like"/>
    <property type="match status" value="1"/>
</dbReference>
<evidence type="ECO:0000256" key="7">
    <source>
        <dbReference type="ARBA" id="ARBA00023033"/>
    </source>
</evidence>
<dbReference type="GO" id="GO:0020037">
    <property type="term" value="F:heme binding"/>
    <property type="evidence" value="ECO:0007669"/>
    <property type="project" value="InterPro"/>
</dbReference>
<comment type="similarity">
    <text evidence="2 9">Belongs to the cytochrome P450 family.</text>
</comment>
<dbReference type="InterPro" id="IPR017972">
    <property type="entry name" value="Cyt_P450_CS"/>
</dbReference>
<keyword evidence="12" id="KW-1185">Reference proteome</keyword>
<dbReference type="PROSITE" id="PS00086">
    <property type="entry name" value="CYTOCHROME_P450"/>
    <property type="match status" value="1"/>
</dbReference>
<dbReference type="InterPro" id="IPR036396">
    <property type="entry name" value="Cyt_P450_sf"/>
</dbReference>
<sequence length="511" mass="58066">MVYDQLPIIDHFRRLEDNVLVHDSSGQQAALYILWKVIYNRHIHPLSRYPGPFLASVSRIPFATAYIRGCLHTNVRNLHQAYGDVVRVAPDELSFQTEQAWKDIYGFGRNFPKDTRFFNVARNGACNMAVAPTDEIHRRQRRVLGGAFSDTALKHQEHLLQHYVDNMIQRLQQQSTNAAAAVDLTEWFNYTTFDFMAKYVFGESLSCLEDAQYHPWVKMVFAAIRAWAVISMSKYIPSLSYPIKIITLCLYRRLLKDREANFRFSATRLAQRMSRPDDPSPPDFISHVKSSQGPKAVLSNDEIRANASFFMIAGSETTATLLSGCIFLLLTRQDTYRKLVSQVRARFSTPSAITFASTADLPYLRAVVHESLRMYPPTPLGMPRVVPDGGAMIAGRFVPGKTAVSVPHYAAYRSPANFSHSDSFLPERWMEGAGDEYSTDQKEIFQPFSAGPRACAGKSLAYAETNLILTRLLWHFDLELLPQCADWINQQAFVVWNKKPLWVRLTVHQAA</sequence>
<evidence type="ECO:0000256" key="8">
    <source>
        <dbReference type="PIRSR" id="PIRSR602401-1"/>
    </source>
</evidence>
<evidence type="ECO:0000256" key="2">
    <source>
        <dbReference type="ARBA" id="ARBA00010617"/>
    </source>
</evidence>
<organism evidence="11 12">
    <name type="scientific">Aspergillus taichungensis</name>
    <dbReference type="NCBI Taxonomy" id="482145"/>
    <lineage>
        <taxon>Eukaryota</taxon>
        <taxon>Fungi</taxon>
        <taxon>Dikarya</taxon>
        <taxon>Ascomycota</taxon>
        <taxon>Pezizomycotina</taxon>
        <taxon>Eurotiomycetes</taxon>
        <taxon>Eurotiomycetidae</taxon>
        <taxon>Eurotiales</taxon>
        <taxon>Aspergillaceae</taxon>
        <taxon>Aspergillus</taxon>
        <taxon>Aspergillus subgen. Circumdati</taxon>
    </lineage>
</organism>
<dbReference type="EMBL" id="KZ559581">
    <property type="protein sequence ID" value="PLN78180.1"/>
    <property type="molecule type" value="Genomic_DNA"/>
</dbReference>
<name>A0A2J5HM15_9EURO</name>
<reference evidence="12" key="1">
    <citation type="submission" date="2017-12" db="EMBL/GenBank/DDBJ databases">
        <authorList>
            <consortium name="DOE Joint Genome Institute"/>
            <person name="Mondo S.J."/>
            <person name="Kjaerbolling I."/>
            <person name="Vesth T.C."/>
            <person name="Frisvad J.C."/>
            <person name="Nybo J.L."/>
            <person name="Theobald S."/>
            <person name="Kuo A."/>
            <person name="Bowyer P."/>
            <person name="Matsuda Y."/>
            <person name="Lyhne E.K."/>
            <person name="Kogle M.E."/>
            <person name="Clum A."/>
            <person name="Lipzen A."/>
            <person name="Salamov A."/>
            <person name="Ngan C.Y."/>
            <person name="Daum C."/>
            <person name="Chiniquy J."/>
            <person name="Barry K."/>
            <person name="LaButti K."/>
            <person name="Haridas S."/>
            <person name="Simmons B.A."/>
            <person name="Magnuson J.K."/>
            <person name="Mortensen U.H."/>
            <person name="Larsen T.O."/>
            <person name="Grigoriev I.V."/>
            <person name="Baker S.E."/>
            <person name="Andersen M.R."/>
            <person name="Nordberg H.P."/>
            <person name="Cantor M.N."/>
            <person name="Hua S.X."/>
        </authorList>
    </citation>
    <scope>NUCLEOTIDE SEQUENCE [LARGE SCALE GENOMIC DNA]</scope>
    <source>
        <strain evidence="12">IBT 19404</strain>
    </source>
</reference>
<comment type="cofactor">
    <cofactor evidence="1 8">
        <name>heme</name>
        <dbReference type="ChEBI" id="CHEBI:30413"/>
    </cofactor>
</comment>
<dbReference type="SUPFAM" id="SSF48264">
    <property type="entry name" value="Cytochrome P450"/>
    <property type="match status" value="1"/>
</dbReference>
<proteinExistence type="inferred from homology"/>
<feature type="binding site" description="axial binding residue" evidence="8">
    <location>
        <position position="455"/>
    </location>
    <ligand>
        <name>heme</name>
        <dbReference type="ChEBI" id="CHEBI:30413"/>
    </ligand>
    <ligandPart>
        <name>Fe</name>
        <dbReference type="ChEBI" id="CHEBI:18248"/>
    </ligandPart>
</feature>
<keyword evidence="6 8" id="KW-0408">Iron</keyword>
<evidence type="ECO:0000256" key="5">
    <source>
        <dbReference type="ARBA" id="ARBA00023002"/>
    </source>
</evidence>
<evidence type="ECO:0000256" key="9">
    <source>
        <dbReference type="RuleBase" id="RU000461"/>
    </source>
</evidence>
<dbReference type="PRINTS" id="PR00385">
    <property type="entry name" value="P450"/>
</dbReference>
<dbReference type="PANTHER" id="PTHR24305:SF210">
    <property type="entry name" value="CYTOCHROME P450 MONOOXYGENASE ASQL-RELATED"/>
    <property type="match status" value="1"/>
</dbReference>
<dbReference type="Gene3D" id="1.10.630.10">
    <property type="entry name" value="Cytochrome P450"/>
    <property type="match status" value="1"/>
</dbReference>
<evidence type="ECO:0000313" key="12">
    <source>
        <dbReference type="Proteomes" id="UP000235023"/>
    </source>
</evidence>
<dbReference type="PANTHER" id="PTHR24305">
    <property type="entry name" value="CYTOCHROME P450"/>
    <property type="match status" value="1"/>
</dbReference>
<dbReference type="OrthoDB" id="1470350at2759"/>
<keyword evidence="3 8" id="KW-0349">Heme</keyword>
<evidence type="ECO:0000256" key="4">
    <source>
        <dbReference type="ARBA" id="ARBA00022723"/>
    </source>
</evidence>
<evidence type="ECO:0000256" key="3">
    <source>
        <dbReference type="ARBA" id="ARBA00022617"/>
    </source>
</evidence>
<dbReference type="GO" id="GO:0004497">
    <property type="term" value="F:monooxygenase activity"/>
    <property type="evidence" value="ECO:0007669"/>
    <property type="project" value="UniProtKB-KW"/>
</dbReference>
<dbReference type="InterPro" id="IPR001128">
    <property type="entry name" value="Cyt_P450"/>
</dbReference>
<keyword evidence="7 9" id="KW-0503">Monooxygenase</keyword>
<dbReference type="Pfam" id="PF14232">
    <property type="entry name" value="DUF4334"/>
    <property type="match status" value="1"/>
</dbReference>
<accession>A0A2J5HM15</accession>
<evidence type="ECO:0000259" key="10">
    <source>
        <dbReference type="Pfam" id="PF14232"/>
    </source>
</evidence>
<dbReference type="InterPro" id="IPR002401">
    <property type="entry name" value="Cyt_P450_E_grp-I"/>
</dbReference>
<protein>
    <submittedName>
        <fullName evidence="11">Cytochrome protein</fullName>
    </submittedName>
</protein>
<feature type="domain" description="DUF4334" evidence="10">
    <location>
        <begin position="1"/>
        <end position="20"/>
    </location>
</feature>
<dbReference type="GO" id="GO:0005506">
    <property type="term" value="F:iron ion binding"/>
    <property type="evidence" value="ECO:0007669"/>
    <property type="project" value="InterPro"/>
</dbReference>
<dbReference type="GO" id="GO:0016705">
    <property type="term" value="F:oxidoreductase activity, acting on paired donors, with incorporation or reduction of molecular oxygen"/>
    <property type="evidence" value="ECO:0007669"/>
    <property type="project" value="InterPro"/>
</dbReference>
<evidence type="ECO:0000256" key="1">
    <source>
        <dbReference type="ARBA" id="ARBA00001971"/>
    </source>
</evidence>
<dbReference type="PRINTS" id="PR00463">
    <property type="entry name" value="EP450I"/>
</dbReference>
<gene>
    <name evidence="11" type="ORF">BDW42DRAFT_187566</name>
</gene>
<keyword evidence="5 9" id="KW-0560">Oxidoreductase</keyword>
<dbReference type="InterPro" id="IPR025568">
    <property type="entry name" value="DUF4334"/>
</dbReference>
<evidence type="ECO:0000313" key="11">
    <source>
        <dbReference type="EMBL" id="PLN78180.1"/>
    </source>
</evidence>